<dbReference type="RefSeq" id="WP_185660592.1">
    <property type="nucleotide sequence ID" value="NZ_CAWPOO010000012.1"/>
</dbReference>
<evidence type="ECO:0000313" key="1">
    <source>
        <dbReference type="EMBL" id="MBC2606727.1"/>
    </source>
</evidence>
<protein>
    <submittedName>
        <fullName evidence="1">Uncharacterized protein</fullName>
    </submittedName>
</protein>
<keyword evidence="2" id="KW-1185">Reference proteome</keyword>
<dbReference type="Proteomes" id="UP000526501">
    <property type="component" value="Unassembled WGS sequence"/>
</dbReference>
<name>A0A7X1EAF4_9BACT</name>
<accession>A0A7X1EAF4</accession>
<gene>
    <name evidence="1" type="ORF">H5P27_11805</name>
</gene>
<reference evidence="1 2" key="1">
    <citation type="submission" date="2020-07" db="EMBL/GenBank/DDBJ databases">
        <authorList>
            <person name="Feng X."/>
        </authorList>
    </citation>
    <scope>NUCLEOTIDE SEQUENCE [LARGE SCALE GENOMIC DNA]</scope>
    <source>
        <strain evidence="1 2">JCM23202</strain>
    </source>
</reference>
<proteinExistence type="predicted"/>
<evidence type="ECO:0000313" key="2">
    <source>
        <dbReference type="Proteomes" id="UP000526501"/>
    </source>
</evidence>
<dbReference type="AlphaFoldDB" id="A0A7X1EAF4"/>
<dbReference type="EMBL" id="JACHVC010000012">
    <property type="protein sequence ID" value="MBC2606727.1"/>
    <property type="molecule type" value="Genomic_DNA"/>
</dbReference>
<comment type="caution">
    <text evidence="1">The sequence shown here is derived from an EMBL/GenBank/DDBJ whole genome shotgun (WGS) entry which is preliminary data.</text>
</comment>
<organism evidence="1 2">
    <name type="scientific">Pelagicoccus albus</name>
    <dbReference type="NCBI Taxonomy" id="415222"/>
    <lineage>
        <taxon>Bacteria</taxon>
        <taxon>Pseudomonadati</taxon>
        <taxon>Verrucomicrobiota</taxon>
        <taxon>Opitutia</taxon>
        <taxon>Puniceicoccales</taxon>
        <taxon>Pelagicoccaceae</taxon>
        <taxon>Pelagicoccus</taxon>
    </lineage>
</organism>
<sequence length="142" mass="15571">MKCESFYSKKLNLVLEVMSGTVTVDDVIELKSIPVKEGVVNAMTRVLVLCDSEIKLTVNEAYTIAPRLMEELPEYSGTRTALVASRASSTAVGFVLANQLSRDQSLGTFSTLGAAMSFLHLTSEELSREFPQFTTFSEAYAE</sequence>